<evidence type="ECO:0000256" key="1">
    <source>
        <dbReference type="ARBA" id="ARBA00004496"/>
    </source>
</evidence>
<gene>
    <name evidence="12" type="ORF">SAMN02745130_01796</name>
</gene>
<dbReference type="CDD" id="cd17620">
    <property type="entry name" value="REC_OmpR_KdpE-like"/>
    <property type="match status" value="1"/>
</dbReference>
<dbReference type="Gene3D" id="3.40.50.2300">
    <property type="match status" value="1"/>
</dbReference>
<dbReference type="CDD" id="cd00383">
    <property type="entry name" value="trans_reg_C"/>
    <property type="match status" value="1"/>
</dbReference>
<evidence type="ECO:0000256" key="5">
    <source>
        <dbReference type="ARBA" id="ARBA00023015"/>
    </source>
</evidence>
<feature type="domain" description="OmpR/PhoB-type" evidence="11">
    <location>
        <begin position="129"/>
        <end position="228"/>
    </location>
</feature>
<evidence type="ECO:0000256" key="8">
    <source>
        <dbReference type="PROSITE-ProRule" id="PRU00169"/>
    </source>
</evidence>
<organism evidence="12 13">
    <name type="scientific">Thiothrix eikelboomii</name>
    <dbReference type="NCBI Taxonomy" id="92487"/>
    <lineage>
        <taxon>Bacteria</taxon>
        <taxon>Pseudomonadati</taxon>
        <taxon>Pseudomonadota</taxon>
        <taxon>Gammaproteobacteria</taxon>
        <taxon>Thiotrichales</taxon>
        <taxon>Thiotrichaceae</taxon>
        <taxon>Thiothrix</taxon>
    </lineage>
</organism>
<reference evidence="13" key="1">
    <citation type="submission" date="2017-02" db="EMBL/GenBank/DDBJ databases">
        <authorList>
            <person name="Varghese N."/>
            <person name="Submissions S."/>
        </authorList>
    </citation>
    <scope>NUCLEOTIDE SEQUENCE [LARGE SCALE GENOMIC DNA]</scope>
    <source>
        <strain evidence="13">ATCC 49788</strain>
    </source>
</reference>
<evidence type="ECO:0000313" key="12">
    <source>
        <dbReference type="EMBL" id="SKA77446.1"/>
    </source>
</evidence>
<dbReference type="Pfam" id="PF00072">
    <property type="entry name" value="Response_reg"/>
    <property type="match status" value="1"/>
</dbReference>
<feature type="domain" description="Response regulatory" evidence="10">
    <location>
        <begin position="5"/>
        <end position="118"/>
    </location>
</feature>
<dbReference type="PROSITE" id="PS50110">
    <property type="entry name" value="RESPONSE_REGULATORY"/>
    <property type="match status" value="1"/>
</dbReference>
<dbReference type="GO" id="GO:0042802">
    <property type="term" value="F:identical protein binding"/>
    <property type="evidence" value="ECO:0007669"/>
    <property type="project" value="UniProtKB-ARBA"/>
</dbReference>
<keyword evidence="6 9" id="KW-0238">DNA-binding</keyword>
<evidence type="ECO:0000256" key="2">
    <source>
        <dbReference type="ARBA" id="ARBA00022490"/>
    </source>
</evidence>
<dbReference type="Gene3D" id="6.10.250.690">
    <property type="match status" value="1"/>
</dbReference>
<dbReference type="InterPro" id="IPR001867">
    <property type="entry name" value="OmpR/PhoB-type_DNA-bd"/>
</dbReference>
<dbReference type="GO" id="GO:0032993">
    <property type="term" value="C:protein-DNA complex"/>
    <property type="evidence" value="ECO:0007669"/>
    <property type="project" value="TreeGrafter"/>
</dbReference>
<evidence type="ECO:0000256" key="9">
    <source>
        <dbReference type="PROSITE-ProRule" id="PRU01091"/>
    </source>
</evidence>
<evidence type="ECO:0000256" key="3">
    <source>
        <dbReference type="ARBA" id="ARBA00022553"/>
    </source>
</evidence>
<dbReference type="InterPro" id="IPR039420">
    <property type="entry name" value="WalR-like"/>
</dbReference>
<dbReference type="InterPro" id="IPR011006">
    <property type="entry name" value="CheY-like_superfamily"/>
</dbReference>
<dbReference type="GO" id="GO:0005829">
    <property type="term" value="C:cytosol"/>
    <property type="evidence" value="ECO:0007669"/>
    <property type="project" value="TreeGrafter"/>
</dbReference>
<keyword evidence="2" id="KW-0963">Cytoplasm</keyword>
<dbReference type="RefSeq" id="WP_078922263.1">
    <property type="nucleotide sequence ID" value="NZ_FUYB01000006.1"/>
</dbReference>
<accession>A0A1T4WJB5</accession>
<keyword evidence="5" id="KW-0805">Transcription regulation</keyword>
<dbReference type="SUPFAM" id="SSF52172">
    <property type="entry name" value="CheY-like"/>
    <property type="match status" value="1"/>
</dbReference>
<feature type="modified residue" description="4-aspartylphosphate" evidence="8">
    <location>
        <position position="54"/>
    </location>
</feature>
<evidence type="ECO:0000256" key="6">
    <source>
        <dbReference type="ARBA" id="ARBA00023125"/>
    </source>
</evidence>
<dbReference type="PANTHER" id="PTHR48111:SF50">
    <property type="entry name" value="KDP OPERON TRANSCRIPTIONAL REGULATORY PROTEIN KDPE"/>
    <property type="match status" value="1"/>
</dbReference>
<evidence type="ECO:0000256" key="4">
    <source>
        <dbReference type="ARBA" id="ARBA00023012"/>
    </source>
</evidence>
<sequence length="228" mass="25686">MENTSVLVVEDEYRIRQFLRAALEGEGCKVLEAPTVAAGLALVSEYKPELVILDLGLPDADGRQFIRSLRGWSDVPIMVLSARNLEADKVSLLDAGADDYLAKPFGVAELLARLRALKRRRAQRPNDNSAIVKFGEVMVDQVNRLTFRNGEQVHLTPREYHLLTIMLAQPGKVLTQRQLLREVWGAGHSEDGHYLRIYIGRLRQKLEADPSQPQHLLTETGVGYRFCQ</sequence>
<dbReference type="EMBL" id="FUYB01000006">
    <property type="protein sequence ID" value="SKA77446.1"/>
    <property type="molecule type" value="Genomic_DNA"/>
</dbReference>
<protein>
    <submittedName>
        <fullName evidence="12">Two-component system, OmpR family, KDP operon response regulator KdpE</fullName>
    </submittedName>
</protein>
<dbReference type="GO" id="GO:0000987">
    <property type="term" value="F:cis-regulatory region sequence-specific DNA binding"/>
    <property type="evidence" value="ECO:0007669"/>
    <property type="project" value="UniProtKB-ARBA"/>
</dbReference>
<dbReference type="SMART" id="SM00862">
    <property type="entry name" value="Trans_reg_C"/>
    <property type="match status" value="1"/>
</dbReference>
<feature type="DNA-binding region" description="OmpR/PhoB-type" evidence="9">
    <location>
        <begin position="129"/>
        <end position="228"/>
    </location>
</feature>
<comment type="subcellular location">
    <subcellularLocation>
        <location evidence="1">Cytoplasm</location>
    </subcellularLocation>
</comment>
<dbReference type="FunFam" id="3.40.50.2300:FF:000021">
    <property type="entry name" value="Two-component system response regulator KdpE"/>
    <property type="match status" value="1"/>
</dbReference>
<evidence type="ECO:0000256" key="7">
    <source>
        <dbReference type="ARBA" id="ARBA00023163"/>
    </source>
</evidence>
<keyword evidence="4" id="KW-0902">Two-component regulatory system</keyword>
<proteinExistence type="predicted"/>
<dbReference type="Proteomes" id="UP000190460">
    <property type="component" value="Unassembled WGS sequence"/>
</dbReference>
<dbReference type="PANTHER" id="PTHR48111">
    <property type="entry name" value="REGULATOR OF RPOS"/>
    <property type="match status" value="1"/>
</dbReference>
<evidence type="ECO:0000313" key="13">
    <source>
        <dbReference type="Proteomes" id="UP000190460"/>
    </source>
</evidence>
<dbReference type="InterPro" id="IPR036388">
    <property type="entry name" value="WH-like_DNA-bd_sf"/>
</dbReference>
<dbReference type="GO" id="GO:0045893">
    <property type="term" value="P:positive regulation of DNA-templated transcription"/>
    <property type="evidence" value="ECO:0007669"/>
    <property type="project" value="UniProtKB-ARBA"/>
</dbReference>
<dbReference type="GO" id="GO:0000156">
    <property type="term" value="F:phosphorelay response regulator activity"/>
    <property type="evidence" value="ECO:0007669"/>
    <property type="project" value="TreeGrafter"/>
</dbReference>
<evidence type="ECO:0000259" key="11">
    <source>
        <dbReference type="PROSITE" id="PS51755"/>
    </source>
</evidence>
<dbReference type="OrthoDB" id="9802426at2"/>
<dbReference type="SMART" id="SM00448">
    <property type="entry name" value="REC"/>
    <property type="match status" value="1"/>
</dbReference>
<keyword evidence="13" id="KW-1185">Reference proteome</keyword>
<keyword evidence="7" id="KW-0804">Transcription</keyword>
<dbReference type="AlphaFoldDB" id="A0A1T4WJB5"/>
<evidence type="ECO:0000259" key="10">
    <source>
        <dbReference type="PROSITE" id="PS50110"/>
    </source>
</evidence>
<dbReference type="STRING" id="92487.SAMN02745130_01796"/>
<dbReference type="Pfam" id="PF00486">
    <property type="entry name" value="Trans_reg_C"/>
    <property type="match status" value="1"/>
</dbReference>
<name>A0A1T4WJB5_9GAMM</name>
<dbReference type="PROSITE" id="PS51755">
    <property type="entry name" value="OMPR_PHOB"/>
    <property type="match status" value="1"/>
</dbReference>
<keyword evidence="3 8" id="KW-0597">Phosphoprotein</keyword>
<dbReference type="FunFam" id="1.10.10.10:FF:000210">
    <property type="entry name" value="Winged-helix transcriptional response regulator KdpE"/>
    <property type="match status" value="1"/>
</dbReference>
<dbReference type="Gene3D" id="1.10.10.10">
    <property type="entry name" value="Winged helix-like DNA-binding domain superfamily/Winged helix DNA-binding domain"/>
    <property type="match status" value="1"/>
</dbReference>
<dbReference type="InterPro" id="IPR001789">
    <property type="entry name" value="Sig_transdc_resp-reg_receiver"/>
</dbReference>